<dbReference type="InterPro" id="IPR000577">
    <property type="entry name" value="Carb_kinase_FGGY"/>
</dbReference>
<dbReference type="PIRSF" id="PIRSF000538">
    <property type="entry name" value="GlpK"/>
    <property type="match status" value="1"/>
</dbReference>
<dbReference type="Pfam" id="PF00370">
    <property type="entry name" value="FGGY_N"/>
    <property type="match status" value="1"/>
</dbReference>
<dbReference type="InterPro" id="IPR018485">
    <property type="entry name" value="FGGY_C"/>
</dbReference>
<accession>A0ABT2S2R9</accession>
<keyword evidence="11" id="KW-1185">Reference proteome</keyword>
<evidence type="ECO:0000259" key="9">
    <source>
        <dbReference type="Pfam" id="PF02782"/>
    </source>
</evidence>
<dbReference type="InterPro" id="IPR043129">
    <property type="entry name" value="ATPase_NBD"/>
</dbReference>
<keyword evidence="5" id="KW-0054">Arabinose catabolism</keyword>
<proteinExistence type="inferred from homology"/>
<dbReference type="Proteomes" id="UP001207605">
    <property type="component" value="Unassembled WGS sequence"/>
</dbReference>
<dbReference type="EMBL" id="JAOQJV010000001">
    <property type="protein sequence ID" value="MCU6698867.1"/>
    <property type="molecule type" value="Genomic_DNA"/>
</dbReference>
<dbReference type="GO" id="GO:0016301">
    <property type="term" value="F:kinase activity"/>
    <property type="evidence" value="ECO:0007669"/>
    <property type="project" value="UniProtKB-KW"/>
</dbReference>
<dbReference type="PANTHER" id="PTHR43435">
    <property type="entry name" value="RIBULOKINASE"/>
    <property type="match status" value="1"/>
</dbReference>
<evidence type="ECO:0000256" key="4">
    <source>
        <dbReference type="ARBA" id="ARBA00022840"/>
    </source>
</evidence>
<sequence length="516" mass="56593">MRKIDCVLGVDMGTGGARVGIFDLKGNPIVFCEEPYPLYTPASGRAEQKPSEWWDSICKASKRAMAESDIDPACIKGMSVDTTCCTVVLSGDDMEPLRDAIMWMDVRASEQAKRIYESGHDALKYNGYGMVSAECLPAKALWLKENEPETYNKATRFYECTDWLMYKLTGEYTASINCASVRWYYNNEEGGYPVDFYNTIGLDDLVEKLPERVLPLGELVGGLTEKAAEDMGLIPGIPVGEGGADAFVGVIGLNAHQPGKLTLITGSSHLHVAQFKDPIHRKGMWGAYPDAIVPGLRMVEGGQTSTGSIVNWFKNQLCGTVKMQAEKEGCSVYDILNREAAKLPIGAEGLVALDFFQGNRTPHVDPDVRGMFYGLSLGHTPAHMYRAIIESICYGTEAILEVFREAGFVPKAMVVSGGAAKSDFWLQAHADVSNCPVVVPKCSEGPVLGSAILGAVAGGVYPDIDTAAEAMTDVEYTVEPNQERHEEYMFYFEKYKEIYAIAKDWMHSVTNHVTQK</sequence>
<dbReference type="InterPro" id="IPR005929">
    <property type="entry name" value="Ribulokinase"/>
</dbReference>
<comment type="caution">
    <text evidence="10">The sequence shown here is derived from an EMBL/GenBank/DDBJ whole genome shotgun (WGS) entry which is preliminary data.</text>
</comment>
<dbReference type="Pfam" id="PF02782">
    <property type="entry name" value="FGGY_C"/>
    <property type="match status" value="1"/>
</dbReference>
<evidence type="ECO:0000313" key="11">
    <source>
        <dbReference type="Proteomes" id="UP001207605"/>
    </source>
</evidence>
<evidence type="ECO:0000259" key="8">
    <source>
        <dbReference type="Pfam" id="PF00370"/>
    </source>
</evidence>
<feature type="domain" description="Carbohydrate kinase FGGY C-terminal" evidence="9">
    <location>
        <begin position="263"/>
        <end position="457"/>
    </location>
</feature>
<evidence type="ECO:0000313" key="10">
    <source>
        <dbReference type="EMBL" id="MCU6698867.1"/>
    </source>
</evidence>
<feature type="domain" description="Carbohydrate kinase FGGY N-terminal" evidence="8">
    <location>
        <begin position="7"/>
        <end position="252"/>
    </location>
</feature>
<keyword evidence="1 7" id="KW-0808">Transferase</keyword>
<evidence type="ECO:0000256" key="2">
    <source>
        <dbReference type="ARBA" id="ARBA00022741"/>
    </source>
</evidence>
<name>A0ABT2S2R9_9FIRM</name>
<dbReference type="InterPro" id="IPR018483">
    <property type="entry name" value="Carb_kinase_FGGY_CS"/>
</dbReference>
<dbReference type="SUPFAM" id="SSF53067">
    <property type="entry name" value="Actin-like ATPase domain"/>
    <property type="match status" value="2"/>
</dbReference>
<keyword evidence="6" id="KW-0119">Carbohydrate metabolism</keyword>
<keyword evidence="4" id="KW-0067">ATP-binding</keyword>
<evidence type="ECO:0000256" key="6">
    <source>
        <dbReference type="ARBA" id="ARBA00023277"/>
    </source>
</evidence>
<protein>
    <submittedName>
        <fullName evidence="10">FGGY-family carbohydrate kinase</fullName>
    </submittedName>
</protein>
<organism evidence="10 11">
    <name type="scientific">Dorea ammoniilytica</name>
    <dbReference type="NCBI Taxonomy" id="2981788"/>
    <lineage>
        <taxon>Bacteria</taxon>
        <taxon>Bacillati</taxon>
        <taxon>Bacillota</taxon>
        <taxon>Clostridia</taxon>
        <taxon>Lachnospirales</taxon>
        <taxon>Lachnospiraceae</taxon>
        <taxon>Dorea</taxon>
    </lineage>
</organism>
<dbReference type="CDD" id="cd07781">
    <property type="entry name" value="ASKHA_NBD_FGGY_L-RBK"/>
    <property type="match status" value="1"/>
</dbReference>
<dbReference type="PANTHER" id="PTHR43435:SF4">
    <property type="entry name" value="FGGY CARBOHYDRATE KINASE DOMAIN-CONTAINING PROTEIN"/>
    <property type="match status" value="1"/>
</dbReference>
<dbReference type="RefSeq" id="WP_118383723.1">
    <property type="nucleotide sequence ID" value="NZ_JAOQJV010000001.1"/>
</dbReference>
<evidence type="ECO:0000256" key="7">
    <source>
        <dbReference type="RuleBase" id="RU003733"/>
    </source>
</evidence>
<dbReference type="InterPro" id="IPR018484">
    <property type="entry name" value="FGGY_N"/>
</dbReference>
<keyword evidence="2" id="KW-0547">Nucleotide-binding</keyword>
<dbReference type="Gene3D" id="3.30.420.40">
    <property type="match status" value="2"/>
</dbReference>
<gene>
    <name evidence="10" type="ORF">OCV65_01235</name>
</gene>
<comment type="similarity">
    <text evidence="7">Belongs to the FGGY kinase family.</text>
</comment>
<evidence type="ECO:0000256" key="1">
    <source>
        <dbReference type="ARBA" id="ARBA00022679"/>
    </source>
</evidence>
<evidence type="ECO:0000256" key="5">
    <source>
        <dbReference type="ARBA" id="ARBA00022935"/>
    </source>
</evidence>
<reference evidence="10 11" key="1">
    <citation type="journal article" date="2021" name="ISME Commun">
        <title>Automated analysis of genomic sequences facilitates high-throughput and comprehensive description of bacteria.</title>
        <authorList>
            <person name="Hitch T.C.A."/>
        </authorList>
    </citation>
    <scope>NUCLEOTIDE SEQUENCE [LARGE SCALE GENOMIC DNA]</scope>
    <source>
        <strain evidence="10 11">Sanger_02</strain>
    </source>
</reference>
<dbReference type="PROSITE" id="PS00445">
    <property type="entry name" value="FGGY_KINASES_2"/>
    <property type="match status" value="1"/>
</dbReference>
<keyword evidence="3 7" id="KW-0418">Kinase</keyword>
<evidence type="ECO:0000256" key="3">
    <source>
        <dbReference type="ARBA" id="ARBA00022777"/>
    </source>
</evidence>